<evidence type="ECO:0000313" key="3">
    <source>
        <dbReference type="EMBL" id="VIO91111.1"/>
    </source>
</evidence>
<dbReference type="OrthoDB" id="2421129at2759"/>
<organism evidence="2">
    <name type="scientific">Brugia malayi</name>
    <name type="common">Filarial nematode worm</name>
    <dbReference type="NCBI Taxonomy" id="6279"/>
    <lineage>
        <taxon>Eukaryota</taxon>
        <taxon>Metazoa</taxon>
        <taxon>Ecdysozoa</taxon>
        <taxon>Nematoda</taxon>
        <taxon>Chromadorea</taxon>
        <taxon>Rhabditida</taxon>
        <taxon>Spirurina</taxon>
        <taxon>Spiruromorpha</taxon>
        <taxon>Filarioidea</taxon>
        <taxon>Onchocercidae</taxon>
        <taxon>Brugia</taxon>
    </lineage>
</organism>
<dbReference type="AlphaFoldDB" id="A0A0J9XTX8"/>
<protein>
    <submittedName>
        <fullName evidence="2">BMA-WDR-48, isoform c</fullName>
    </submittedName>
    <submittedName>
        <fullName evidence="3">Hypothetical WD-repeat protein F35G12.4 in chromosome III, putative</fullName>
    </submittedName>
</protein>
<dbReference type="GeneID" id="6103192"/>
<dbReference type="InterPro" id="IPR001680">
    <property type="entry name" value="WD40_rpt"/>
</dbReference>
<sequence>MTAIPVKKKVQVSFVIRDEKEPMHRSGVNCLQYDAQTGRLFSGGSDTIIRIWKSPDRKDDSFRLINNEGSFCGGSSYSVGGKTRVRRDLHLQSMEHHTDWVNDIVLCCGGRNRA</sequence>
<dbReference type="RefSeq" id="XP_042932719.1">
    <property type="nucleotide sequence ID" value="XM_043076785.1"/>
</dbReference>
<dbReference type="PROSITE" id="PS50082">
    <property type="entry name" value="WD_REPEATS_2"/>
    <property type="match status" value="1"/>
</dbReference>
<evidence type="ECO:0000256" key="1">
    <source>
        <dbReference type="PROSITE-ProRule" id="PRU00221"/>
    </source>
</evidence>
<reference evidence="3" key="3">
    <citation type="submission" date="2019-04" db="EMBL/GenBank/DDBJ databases">
        <authorList>
            <person name="Howe K."/>
            <person name="Paulini M."/>
            <person name="Williams G."/>
        </authorList>
    </citation>
    <scope>NUCLEOTIDE SEQUENCE [LARGE SCALE GENOMIC DNA]</scope>
    <source>
        <strain evidence="3">FR3</strain>
    </source>
</reference>
<reference evidence="2" key="1">
    <citation type="journal article" date="2007" name="Science">
        <title>Draft genome of the filarial nematode parasite Brugia malayi.</title>
        <authorList>
            <person name="Ghedin E."/>
            <person name="Wang S."/>
            <person name="Spiro D."/>
            <person name="Caler E."/>
            <person name="Zhao Q."/>
            <person name="Crabtree J."/>
            <person name="Allen J.E."/>
            <person name="Delcher A.L."/>
            <person name="Guiliano D.B."/>
            <person name="Miranda-Saavedra D."/>
            <person name="Angiuoli S.V."/>
            <person name="Creasy T."/>
            <person name="Amedeo P."/>
            <person name="Haas B."/>
            <person name="El-Sayed N.M."/>
            <person name="Wortman J.R."/>
            <person name="Feldblyum T."/>
            <person name="Tallon L."/>
            <person name="Schatz M."/>
            <person name="Shumway M."/>
            <person name="Koo H."/>
            <person name="Salzberg S.L."/>
            <person name="Schobel S."/>
            <person name="Pertea M."/>
            <person name="Pop M."/>
            <person name="White O."/>
            <person name="Barton G.J."/>
            <person name="Carlow C.K."/>
            <person name="Crawford M.J."/>
            <person name="Daub J."/>
            <person name="Dimmic M.W."/>
            <person name="Estes C.F."/>
            <person name="Foster J.M."/>
            <person name="Ganatra M."/>
            <person name="Gregory W.F."/>
            <person name="Johnson N.M."/>
            <person name="Jin J."/>
            <person name="Komuniecki R."/>
            <person name="Korf I."/>
            <person name="Kumar S."/>
            <person name="Laney S."/>
            <person name="Li B.W."/>
            <person name="Li W."/>
            <person name="Lindblom T.H."/>
            <person name="Lustigman S."/>
            <person name="Ma D."/>
            <person name="Maina C.V."/>
            <person name="Martin D.M."/>
            <person name="McCarter J.P."/>
            <person name="McReynolds L."/>
            <person name="Mitreva M."/>
            <person name="Nutman T.B."/>
            <person name="Parkinson J."/>
            <person name="Peregrin-Alvarez J.M."/>
            <person name="Poole C."/>
            <person name="Ren Q."/>
            <person name="Saunders L."/>
            <person name="Sluder A.E."/>
            <person name="Smith K."/>
            <person name="Stanke M."/>
            <person name="Unnasch T.R."/>
            <person name="Ware J."/>
            <person name="Wei A.D."/>
            <person name="Weil G."/>
            <person name="Williams D.J."/>
            <person name="Zhang Y."/>
            <person name="Williams S.A."/>
            <person name="Fraser-Liggett C."/>
            <person name="Slatko B."/>
            <person name="Blaxter M.L."/>
            <person name="Scott A.L."/>
        </authorList>
    </citation>
    <scope>NUCLEOTIDE SEQUENCE</scope>
    <source>
        <strain evidence="2">FR3</strain>
    </source>
</reference>
<name>A0A0J9XTX8_BRUMA</name>
<proteinExistence type="predicted"/>
<dbReference type="Gene3D" id="2.130.10.10">
    <property type="entry name" value="YVTN repeat-like/Quinoprotein amine dehydrogenase"/>
    <property type="match status" value="1"/>
</dbReference>
<accession>A0A4E9F2W2</accession>
<dbReference type="EMBL" id="CAAKNF010000192">
    <property type="protein sequence ID" value="VIO91111.1"/>
    <property type="molecule type" value="Genomic_DNA"/>
</dbReference>
<dbReference type="InterPro" id="IPR036322">
    <property type="entry name" value="WD40_repeat_dom_sf"/>
</dbReference>
<dbReference type="InterPro" id="IPR015943">
    <property type="entry name" value="WD40/YVTN_repeat-like_dom_sf"/>
</dbReference>
<dbReference type="EMBL" id="LN856952">
    <property type="protein sequence ID" value="CDP95743.1"/>
    <property type="molecule type" value="Genomic_DNA"/>
</dbReference>
<gene>
    <name evidence="2" type="primary">Bma-wdr-48</name>
    <name evidence="3" type="ORF">BM_BM3846</name>
    <name evidence="2" type="ORF">BM_Bm3846</name>
</gene>
<evidence type="ECO:0000313" key="2">
    <source>
        <dbReference type="EMBL" id="CDP95743.1"/>
    </source>
</evidence>
<reference evidence="2" key="2">
    <citation type="submission" date="2012-12" db="EMBL/GenBank/DDBJ databases">
        <authorList>
            <person name="Gao Y.W."/>
            <person name="Fan S.T."/>
            <person name="Sun H.T."/>
            <person name="Wang Z."/>
            <person name="Gao X.L."/>
            <person name="Li Y.G."/>
            <person name="Wang T.C."/>
            <person name="Zhang K."/>
            <person name="Xu W.W."/>
            <person name="Yu Z.J."/>
            <person name="Xia X.Z."/>
        </authorList>
    </citation>
    <scope>NUCLEOTIDE SEQUENCE</scope>
    <source>
        <strain evidence="2">FR3</strain>
    </source>
</reference>
<accession>A0A0J9XTX8</accession>
<dbReference type="CTD" id="6103192"/>
<keyword evidence="1" id="KW-0853">WD repeat</keyword>
<dbReference type="Pfam" id="PF00400">
    <property type="entry name" value="WD40"/>
    <property type="match status" value="1"/>
</dbReference>
<dbReference type="SMART" id="SM00320">
    <property type="entry name" value="WD40"/>
    <property type="match status" value="1"/>
</dbReference>
<feature type="repeat" description="WD" evidence="1">
    <location>
        <begin position="21"/>
        <end position="53"/>
    </location>
</feature>
<dbReference type="PROSITE" id="PS50294">
    <property type="entry name" value="WD_REPEATS_REGION"/>
    <property type="match status" value="1"/>
</dbReference>
<dbReference type="SUPFAM" id="SSF50978">
    <property type="entry name" value="WD40 repeat-like"/>
    <property type="match status" value="1"/>
</dbReference>